<dbReference type="Pfam" id="PF12833">
    <property type="entry name" value="HTH_18"/>
    <property type="match status" value="1"/>
</dbReference>
<dbReference type="RefSeq" id="WP_088559362.1">
    <property type="nucleotide sequence ID" value="NZ_FYEH01000001.1"/>
</dbReference>
<dbReference type="Gene3D" id="1.10.10.60">
    <property type="entry name" value="Homeodomain-like"/>
    <property type="match status" value="2"/>
</dbReference>
<evidence type="ECO:0000256" key="1">
    <source>
        <dbReference type="ARBA" id="ARBA00023015"/>
    </source>
</evidence>
<dbReference type="GO" id="GO:0003700">
    <property type="term" value="F:DNA-binding transcription factor activity"/>
    <property type="evidence" value="ECO:0007669"/>
    <property type="project" value="InterPro"/>
</dbReference>
<dbReference type="EMBL" id="FYEH01000001">
    <property type="protein sequence ID" value="SNB50981.1"/>
    <property type="molecule type" value="Genomic_DNA"/>
</dbReference>
<organism evidence="6 7">
    <name type="scientific">Arboricoccus pini</name>
    <dbReference type="NCBI Taxonomy" id="1963835"/>
    <lineage>
        <taxon>Bacteria</taxon>
        <taxon>Pseudomonadati</taxon>
        <taxon>Pseudomonadota</taxon>
        <taxon>Alphaproteobacteria</taxon>
        <taxon>Geminicoccales</taxon>
        <taxon>Geminicoccaceae</taxon>
        <taxon>Arboricoccus</taxon>
    </lineage>
</organism>
<dbReference type="CDD" id="cd03136">
    <property type="entry name" value="GATase1_AraC_ArgR_like"/>
    <property type="match status" value="1"/>
</dbReference>
<evidence type="ECO:0000256" key="3">
    <source>
        <dbReference type="ARBA" id="ARBA00023163"/>
    </source>
</evidence>
<dbReference type="InterPro" id="IPR018062">
    <property type="entry name" value="HTH_AraC-typ_CS"/>
</dbReference>
<dbReference type="Pfam" id="PF01965">
    <property type="entry name" value="DJ-1_PfpI"/>
    <property type="match status" value="1"/>
</dbReference>
<evidence type="ECO:0000256" key="2">
    <source>
        <dbReference type="ARBA" id="ARBA00023125"/>
    </source>
</evidence>
<reference evidence="6 7" key="1">
    <citation type="submission" date="2017-06" db="EMBL/GenBank/DDBJ databases">
        <authorList>
            <person name="Kim H.J."/>
            <person name="Triplett B.A."/>
        </authorList>
    </citation>
    <scope>NUCLEOTIDE SEQUENCE [LARGE SCALE GENOMIC DNA]</scope>
    <source>
        <strain evidence="6 7">B29T1</strain>
    </source>
</reference>
<feature type="domain" description="HTH araC/xylS-type" evidence="5">
    <location>
        <begin position="217"/>
        <end position="315"/>
    </location>
</feature>
<dbReference type="SUPFAM" id="SSF52317">
    <property type="entry name" value="Class I glutamine amidotransferase-like"/>
    <property type="match status" value="1"/>
</dbReference>
<dbReference type="PROSITE" id="PS01124">
    <property type="entry name" value="HTH_ARAC_FAMILY_2"/>
    <property type="match status" value="1"/>
</dbReference>
<dbReference type="Gene3D" id="3.40.50.880">
    <property type="match status" value="1"/>
</dbReference>
<accession>A0A212PVJ5</accession>
<dbReference type="InterPro" id="IPR018060">
    <property type="entry name" value="HTH_AraC"/>
</dbReference>
<evidence type="ECO:0000313" key="6">
    <source>
        <dbReference type="EMBL" id="SNB50981.1"/>
    </source>
</evidence>
<dbReference type="AlphaFoldDB" id="A0A212PVJ5"/>
<dbReference type="InterPro" id="IPR002818">
    <property type="entry name" value="DJ-1/PfpI"/>
</dbReference>
<dbReference type="SUPFAM" id="SSF46689">
    <property type="entry name" value="Homeodomain-like"/>
    <property type="match status" value="2"/>
</dbReference>
<dbReference type="InterPro" id="IPR009057">
    <property type="entry name" value="Homeodomain-like_sf"/>
</dbReference>
<dbReference type="Proteomes" id="UP000197065">
    <property type="component" value="Unassembled WGS sequence"/>
</dbReference>
<dbReference type="GO" id="GO:0043565">
    <property type="term" value="F:sequence-specific DNA binding"/>
    <property type="evidence" value="ECO:0007669"/>
    <property type="project" value="InterPro"/>
</dbReference>
<evidence type="ECO:0000256" key="4">
    <source>
        <dbReference type="SAM" id="MobiDB-lite"/>
    </source>
</evidence>
<keyword evidence="2" id="KW-0238">DNA-binding</keyword>
<dbReference type="InterPro" id="IPR029062">
    <property type="entry name" value="Class_I_gatase-like"/>
</dbReference>
<evidence type="ECO:0000313" key="7">
    <source>
        <dbReference type="Proteomes" id="UP000197065"/>
    </source>
</evidence>
<sequence>MAASQSSTFGFLLLPGFTALAFAAAVEPLRLANYVAERELYHWVLLSKDGAPVRSSAGFAVSVDHGLEAAPDLRLVTVCGGLEGHRFDDRQIVAWLRRAASRGAVIGSLCLGSHLLARAGLLDGHACTTHWENMSAMAETYPAVMVKDQLFTVDRNRFTCAGGTAATDMMLYRIAADHGDKLAMQVAEEMLHDQVRKGTTPQQRTRAANTIERRELSIAIRIMQEHIEEPLDLSALSAQAGQSRRNIERLFKKYLAVSPARYYLDLRLRRARQLLWQTQMSVTEVAISSGFVSATHFSKCYRDRYGVSPRVDQSSRHQPFVLPKDESQATLPR</sequence>
<protein>
    <submittedName>
        <fullName evidence="6">Transcriptional regulator, AraC family with amidase-like domain</fullName>
    </submittedName>
</protein>
<keyword evidence="7" id="KW-1185">Reference proteome</keyword>
<gene>
    <name evidence="6" type="ORF">SAMN07250955_10111</name>
</gene>
<dbReference type="SMART" id="SM00342">
    <property type="entry name" value="HTH_ARAC"/>
    <property type="match status" value="1"/>
</dbReference>
<keyword evidence="3" id="KW-0804">Transcription</keyword>
<dbReference type="PROSITE" id="PS00041">
    <property type="entry name" value="HTH_ARAC_FAMILY_1"/>
    <property type="match status" value="1"/>
</dbReference>
<dbReference type="PANTHER" id="PTHR43130:SF3">
    <property type="entry name" value="HTH-TYPE TRANSCRIPTIONAL REGULATOR RV1931C"/>
    <property type="match status" value="1"/>
</dbReference>
<proteinExistence type="predicted"/>
<dbReference type="InterPro" id="IPR052158">
    <property type="entry name" value="INH-QAR"/>
</dbReference>
<keyword evidence="1" id="KW-0805">Transcription regulation</keyword>
<dbReference type="PANTHER" id="PTHR43130">
    <property type="entry name" value="ARAC-FAMILY TRANSCRIPTIONAL REGULATOR"/>
    <property type="match status" value="1"/>
</dbReference>
<evidence type="ECO:0000259" key="5">
    <source>
        <dbReference type="PROSITE" id="PS01124"/>
    </source>
</evidence>
<dbReference type="OrthoDB" id="9793400at2"/>
<name>A0A212PVJ5_9PROT</name>
<feature type="region of interest" description="Disordered" evidence="4">
    <location>
        <begin position="309"/>
        <end position="333"/>
    </location>
</feature>